<feature type="transmembrane region" description="Helical" evidence="2">
    <location>
        <begin position="619"/>
        <end position="638"/>
    </location>
</feature>
<evidence type="ECO:0000313" key="4">
    <source>
        <dbReference type="Proteomes" id="UP000029004"/>
    </source>
</evidence>
<evidence type="ECO:0000256" key="2">
    <source>
        <dbReference type="SAM" id="Phobius"/>
    </source>
</evidence>
<name>A0A087DIB9_9BIFI</name>
<keyword evidence="2" id="KW-1133">Transmembrane helix</keyword>
<dbReference type="EMBL" id="JGZP01000018">
    <property type="protein sequence ID" value="KFI95269.1"/>
    <property type="molecule type" value="Genomic_DNA"/>
</dbReference>
<gene>
    <name evidence="3" type="ORF">BSTEL_2004</name>
</gene>
<organism evidence="3 4">
    <name type="scientific">Bifidobacterium stellenboschense</name>
    <dbReference type="NCBI Taxonomy" id="762211"/>
    <lineage>
        <taxon>Bacteria</taxon>
        <taxon>Bacillati</taxon>
        <taxon>Actinomycetota</taxon>
        <taxon>Actinomycetes</taxon>
        <taxon>Bifidobacteriales</taxon>
        <taxon>Bifidobacteriaceae</taxon>
        <taxon>Bifidobacterium</taxon>
    </lineage>
</organism>
<feature type="transmembrane region" description="Helical" evidence="2">
    <location>
        <begin position="124"/>
        <end position="145"/>
    </location>
</feature>
<feature type="compositionally biased region" description="Basic and acidic residues" evidence="1">
    <location>
        <begin position="553"/>
        <end position="571"/>
    </location>
</feature>
<evidence type="ECO:0000256" key="1">
    <source>
        <dbReference type="SAM" id="MobiDB-lite"/>
    </source>
</evidence>
<accession>A0A087DIB9</accession>
<reference evidence="3 4" key="1">
    <citation type="submission" date="2014-03" db="EMBL/GenBank/DDBJ databases">
        <title>Genomics of Bifidobacteria.</title>
        <authorList>
            <person name="Ventura M."/>
            <person name="Milani C."/>
            <person name="Lugli G.A."/>
        </authorList>
    </citation>
    <scope>NUCLEOTIDE SEQUENCE [LARGE SCALE GENOMIC DNA]</scope>
    <source>
        <strain evidence="3 4">DSM 23968</strain>
    </source>
</reference>
<feature type="region of interest" description="Disordered" evidence="1">
    <location>
        <begin position="551"/>
        <end position="589"/>
    </location>
</feature>
<dbReference type="RefSeq" id="WP_034529859.1">
    <property type="nucleotide sequence ID" value="NZ_JGZP01000018.1"/>
</dbReference>
<dbReference type="Pfam" id="PF19484">
    <property type="entry name" value="DUF6020"/>
    <property type="match status" value="1"/>
</dbReference>
<comment type="caution">
    <text evidence="3">The sequence shown here is derived from an EMBL/GenBank/DDBJ whole genome shotgun (WGS) entry which is preliminary data.</text>
</comment>
<feature type="transmembrane region" description="Helical" evidence="2">
    <location>
        <begin position="152"/>
        <end position="173"/>
    </location>
</feature>
<sequence>MSEWDTWSSAARTRSGIAARTGSGISRIWLAAARLWFADRRPSTFTVALRKRFLLYFALIATCWLPWIALTWPGAMRDDTMAQYLQAMGLHHYYTQHPLFDTLIFGLFWRFGAMVFGSPLAGQAAYTIAQALALAAGGAFILCYIRKLGAPLWLVTLGLVYAATSYVVVGATTTMGKDSLHTVFFLPMAVIFTETCLTRGRVLRRMPVAVAFTLFTFASVASKRTALPIVVCGGIGLLCVCAGRKSRASDRAPAESVVPRLSESVVPRLSDRARAAICLIVAVLLAQAVFAPIAAAATHASKSPGREVWGIVTQPVARLAHDDPSAITPAQRRALNGIMDLDKAAAAINPHRTDETFHTLKEPRRDADGTVIAPGPTSAQKLAAVRAWARLGLSHPLVYARTYAAQTRGWWDPNVNFAYPTDSDYLLRDGYLRQWSTYLTAAEVRRAGGGIGGNETSANPATSGESARMTAIARDLAPLAGTSDRLQWQRDTLRAVRDWARGANAGTVAAASGTAARPGNPLTSMALYVTWIPLMIALALIAEAVMMRHRRRGDSADSRDSRDDRESRADSDASEPMMDGSGVDDSRGGATASIGPRLAAFGLLVFTVMSLYASPEALFWYPIPVFTALPLFTTLPFLRGDSELAPTR</sequence>
<evidence type="ECO:0000313" key="3">
    <source>
        <dbReference type="EMBL" id="KFI95269.1"/>
    </source>
</evidence>
<feature type="transmembrane region" description="Helical" evidence="2">
    <location>
        <begin position="226"/>
        <end position="243"/>
    </location>
</feature>
<proteinExistence type="predicted"/>
<keyword evidence="2" id="KW-0472">Membrane</keyword>
<protein>
    <submittedName>
        <fullName evidence="3">Sortase B cell surface sorting signal</fullName>
    </submittedName>
</protein>
<dbReference type="OrthoDB" id="3223943at2"/>
<feature type="transmembrane region" description="Helical" evidence="2">
    <location>
        <begin position="594"/>
        <end position="613"/>
    </location>
</feature>
<keyword evidence="2" id="KW-0812">Transmembrane</keyword>
<dbReference type="AlphaFoldDB" id="A0A087DIB9"/>
<feature type="transmembrane region" description="Helical" evidence="2">
    <location>
        <begin position="525"/>
        <end position="545"/>
    </location>
</feature>
<dbReference type="STRING" id="762211.BSTEL_2004"/>
<dbReference type="Proteomes" id="UP000029004">
    <property type="component" value="Unassembled WGS sequence"/>
</dbReference>
<dbReference type="InterPro" id="IPR046062">
    <property type="entry name" value="DUF6020"/>
</dbReference>
<feature type="transmembrane region" description="Helical" evidence="2">
    <location>
        <begin position="276"/>
        <end position="297"/>
    </location>
</feature>
<feature type="transmembrane region" description="Helical" evidence="2">
    <location>
        <begin position="53"/>
        <end position="72"/>
    </location>
</feature>
<keyword evidence="4" id="KW-1185">Reference proteome</keyword>
<dbReference type="eggNOG" id="ENOG5032VVG">
    <property type="taxonomic scope" value="Bacteria"/>
</dbReference>